<name>A0AAD9Q157_ACRCE</name>
<reference evidence="1" key="2">
    <citation type="journal article" date="2023" name="Science">
        <title>Genomic signatures of disease resistance in endangered staghorn corals.</title>
        <authorList>
            <person name="Vollmer S.V."/>
            <person name="Selwyn J.D."/>
            <person name="Despard B.A."/>
            <person name="Roesel C.L."/>
        </authorList>
    </citation>
    <scope>NUCLEOTIDE SEQUENCE</scope>
    <source>
        <strain evidence="1">K2</strain>
    </source>
</reference>
<dbReference type="AlphaFoldDB" id="A0AAD9Q157"/>
<comment type="caution">
    <text evidence="1">The sequence shown here is derived from an EMBL/GenBank/DDBJ whole genome shotgun (WGS) entry which is preliminary data.</text>
</comment>
<dbReference type="InterPro" id="IPR009057">
    <property type="entry name" value="Homeodomain-like_sf"/>
</dbReference>
<evidence type="ECO:0000313" key="2">
    <source>
        <dbReference type="Proteomes" id="UP001249851"/>
    </source>
</evidence>
<dbReference type="SUPFAM" id="SSF46689">
    <property type="entry name" value="Homeodomain-like"/>
    <property type="match status" value="1"/>
</dbReference>
<keyword evidence="2" id="KW-1185">Reference proteome</keyword>
<protein>
    <submittedName>
        <fullName evidence="1">Uncharacterized protein</fullName>
    </submittedName>
</protein>
<dbReference type="Gene3D" id="1.10.10.60">
    <property type="entry name" value="Homeodomain-like"/>
    <property type="match status" value="1"/>
</dbReference>
<dbReference type="Proteomes" id="UP001249851">
    <property type="component" value="Unassembled WGS sequence"/>
</dbReference>
<organism evidence="1 2">
    <name type="scientific">Acropora cervicornis</name>
    <name type="common">Staghorn coral</name>
    <dbReference type="NCBI Taxonomy" id="6130"/>
    <lineage>
        <taxon>Eukaryota</taxon>
        <taxon>Metazoa</taxon>
        <taxon>Cnidaria</taxon>
        <taxon>Anthozoa</taxon>
        <taxon>Hexacorallia</taxon>
        <taxon>Scleractinia</taxon>
        <taxon>Astrocoeniina</taxon>
        <taxon>Acroporidae</taxon>
        <taxon>Acropora</taxon>
    </lineage>
</organism>
<accession>A0AAD9Q157</accession>
<gene>
    <name evidence="1" type="ORF">P5673_026001</name>
</gene>
<sequence>MAAAECEDVEDFLTSMGQCFEDVDNALRDKNASVSLDYLESRLEGHFQIANAIVFAIRDNASDELKQLVSNLLTFSQGLLQEIHTTTIQREGSTVRSAAWIPSKEASSGGRPRYRITKEQIETLRETGMNWKRIALSLGISESTLYRRRQELGLHKSFVDISYEELYTVITGMLNQTLCW</sequence>
<reference evidence="1" key="1">
    <citation type="journal article" date="2023" name="G3 (Bethesda)">
        <title>Whole genome assembly and annotation of the endangered Caribbean coral Acropora cervicornis.</title>
        <authorList>
            <person name="Selwyn J.D."/>
            <person name="Vollmer S.V."/>
        </authorList>
    </citation>
    <scope>NUCLEOTIDE SEQUENCE</scope>
    <source>
        <strain evidence="1">K2</strain>
    </source>
</reference>
<dbReference type="EMBL" id="JARQWQ010000083">
    <property type="protein sequence ID" value="KAK2552833.1"/>
    <property type="molecule type" value="Genomic_DNA"/>
</dbReference>
<evidence type="ECO:0000313" key="1">
    <source>
        <dbReference type="EMBL" id="KAK2552833.1"/>
    </source>
</evidence>
<proteinExistence type="predicted"/>